<dbReference type="EC" id="6.4.1.2" evidence="1"/>
<gene>
    <name evidence="1" type="ORF">M8744_15455</name>
</gene>
<dbReference type="EMBL" id="JAMQGO010000013">
    <property type="protein sequence ID" value="MCM2563554.1"/>
    <property type="molecule type" value="Genomic_DNA"/>
</dbReference>
<sequence>MASETILVANRGEIACRIMRTIRALGLRSVAVHSEADADAPHVALADEAICIGPAPVTQSYLNISAILDAAQASGAQAIHPGYGFLSENAGFARAVSEAGLTFIGPSPRAIETMGDKAAAKRAMIEAGVPCLPGYQGKDQSDATLLAEAERIGLPLMVKAAAGGGGRGMRLVAHAAELPDALARARAEAQSTFGDDALILERAVQDARHVEIQVFADSHGTALHLGERDCSVQRRHQKVIEEAPCPVLTPELRAAMGRAAVQAARTVDYLGAGTVEFLLDADGSYYFLEMNTRLQVEHPVTEMITGLDLVALQIAVAKGAPLRLAQEDINLDGHAIEVRIYAEDPAKDFLPATGRIAAFDPAMGEGIRVDAGIATNQAVSPHYDPLLAKVIAHGPTREVARQRLLSALEQTVLLGVTTNAAHLADILAQPAFVAGRATTGFIAGTYGTGIPADHADSAEQAAAAALIVEARAQQARTESTLPDDSLMGFASDGGQAVPLDLELGGSGHTVFALAQGPGCWQISGPGWRHEVKLLATPPRARMQIDGRRRKFSFALDDDGGLYLQSGSRAFHIRHRRSWAEASEAGAAGSVTAPMPGLVISVDVQQGQPVEKGQVLAVLEAMKMQHQLRAGTSGIVSQVDVRTGQQVEAGTLIAIIEETETTA</sequence>
<organism evidence="1 2">
    <name type="scientific">Lutimaribacter degradans</name>
    <dbReference type="NCBI Taxonomy" id="2945989"/>
    <lineage>
        <taxon>Bacteria</taxon>
        <taxon>Pseudomonadati</taxon>
        <taxon>Pseudomonadota</taxon>
        <taxon>Alphaproteobacteria</taxon>
        <taxon>Rhodobacterales</taxon>
        <taxon>Roseobacteraceae</taxon>
        <taxon>Lutimaribacter</taxon>
    </lineage>
</organism>
<comment type="caution">
    <text evidence="1">The sequence shown here is derived from an EMBL/GenBank/DDBJ whole genome shotgun (WGS) entry which is preliminary data.</text>
</comment>
<evidence type="ECO:0000313" key="1">
    <source>
        <dbReference type="EMBL" id="MCM2563554.1"/>
    </source>
</evidence>
<evidence type="ECO:0000313" key="2">
    <source>
        <dbReference type="Proteomes" id="UP001203036"/>
    </source>
</evidence>
<protein>
    <submittedName>
        <fullName evidence="1">Acetyl-CoA carboxylase biotin carboxylase subunit</fullName>
        <ecNumber evidence="1">6.4.1.2</ecNumber>
    </submittedName>
</protein>
<dbReference type="Proteomes" id="UP001203036">
    <property type="component" value="Unassembled WGS sequence"/>
</dbReference>
<keyword evidence="2" id="KW-1185">Reference proteome</keyword>
<name>A0ACC5ZYX9_9RHOB</name>
<keyword evidence="1" id="KW-0436">Ligase</keyword>
<accession>A0ACC5ZYX9</accession>
<proteinExistence type="predicted"/>
<reference evidence="1" key="1">
    <citation type="submission" date="2022-06" db="EMBL/GenBank/DDBJ databases">
        <title>Lutimaribacter sp. EGI FJ00013, a novel bacterium isolated from a salt lake sediment enrichment.</title>
        <authorList>
            <person name="Gao L."/>
            <person name="Fang B.-Z."/>
            <person name="Li W.-J."/>
        </authorList>
    </citation>
    <scope>NUCLEOTIDE SEQUENCE</scope>
    <source>
        <strain evidence="1">EGI FJ00013</strain>
    </source>
</reference>